<dbReference type="AlphaFoldDB" id="A0ABC9Y1J4"/>
<name>A0ABC9Y1J4_GRUJA</name>
<sequence length="151" mass="16560">MEKTMVRQAVPLQPMEVHGGADIHLQPVENPTLEQVEVPEGGCDPMGSPYWSRLLAGPVACGERSPCWSRFAGRTWDPVGDPRWSSLFLKGCTPWKGPTLEQLVRNCSLWEGLTLEKLVEDCLLWEGPPAGAGAECEESSPWGGRSSRDTV</sequence>
<feature type="region of interest" description="Disordered" evidence="1">
    <location>
        <begin position="131"/>
        <end position="151"/>
    </location>
</feature>
<reference evidence="2 3" key="1">
    <citation type="submission" date="2024-06" db="EMBL/GenBank/DDBJ databases">
        <title>The draft genome of Grus japonensis, version 3.</title>
        <authorList>
            <person name="Nabeshima K."/>
            <person name="Suzuki S."/>
            <person name="Onuma M."/>
        </authorList>
    </citation>
    <scope>NUCLEOTIDE SEQUENCE [LARGE SCALE GENOMIC DNA]</scope>
    <source>
        <strain evidence="2 3">451A</strain>
    </source>
</reference>
<organism evidence="2 3">
    <name type="scientific">Grus japonensis</name>
    <name type="common">Japanese crane</name>
    <name type="synonym">Red-crowned crane</name>
    <dbReference type="NCBI Taxonomy" id="30415"/>
    <lineage>
        <taxon>Eukaryota</taxon>
        <taxon>Metazoa</taxon>
        <taxon>Chordata</taxon>
        <taxon>Craniata</taxon>
        <taxon>Vertebrata</taxon>
        <taxon>Euteleostomi</taxon>
        <taxon>Archelosauria</taxon>
        <taxon>Archosauria</taxon>
        <taxon>Dinosauria</taxon>
        <taxon>Saurischia</taxon>
        <taxon>Theropoda</taxon>
        <taxon>Coelurosauria</taxon>
        <taxon>Aves</taxon>
        <taxon>Neognathae</taxon>
        <taxon>Neoaves</taxon>
        <taxon>Gruiformes</taxon>
        <taxon>Gruidae</taxon>
        <taxon>Grus</taxon>
    </lineage>
</organism>
<gene>
    <name evidence="2" type="ORF">GRJ2_002854400</name>
</gene>
<dbReference type="EMBL" id="BAAFJT010000040">
    <property type="protein sequence ID" value="GAB0203888.1"/>
    <property type="molecule type" value="Genomic_DNA"/>
</dbReference>
<protein>
    <submittedName>
        <fullName evidence="2">AN1-type zinc finger protein 5-like</fullName>
    </submittedName>
</protein>
<evidence type="ECO:0000256" key="1">
    <source>
        <dbReference type="SAM" id="MobiDB-lite"/>
    </source>
</evidence>
<accession>A0ABC9Y1J4</accession>
<dbReference type="Proteomes" id="UP001623348">
    <property type="component" value="Unassembled WGS sequence"/>
</dbReference>
<keyword evidence="3" id="KW-1185">Reference proteome</keyword>
<proteinExistence type="predicted"/>
<comment type="caution">
    <text evidence="2">The sequence shown here is derived from an EMBL/GenBank/DDBJ whole genome shotgun (WGS) entry which is preliminary data.</text>
</comment>
<evidence type="ECO:0000313" key="2">
    <source>
        <dbReference type="EMBL" id="GAB0203888.1"/>
    </source>
</evidence>
<evidence type="ECO:0000313" key="3">
    <source>
        <dbReference type="Proteomes" id="UP001623348"/>
    </source>
</evidence>